<keyword evidence="2" id="KW-1185">Reference proteome</keyword>
<evidence type="ECO:0000313" key="2">
    <source>
        <dbReference type="Proteomes" id="UP001159405"/>
    </source>
</evidence>
<evidence type="ECO:0000313" key="1">
    <source>
        <dbReference type="EMBL" id="CAH3174667.1"/>
    </source>
</evidence>
<organism evidence="1 2">
    <name type="scientific">Porites lobata</name>
    <dbReference type="NCBI Taxonomy" id="104759"/>
    <lineage>
        <taxon>Eukaryota</taxon>
        <taxon>Metazoa</taxon>
        <taxon>Cnidaria</taxon>
        <taxon>Anthozoa</taxon>
        <taxon>Hexacorallia</taxon>
        <taxon>Scleractinia</taxon>
        <taxon>Fungiina</taxon>
        <taxon>Poritidae</taxon>
        <taxon>Porites</taxon>
    </lineage>
</organism>
<reference evidence="1 2" key="1">
    <citation type="submission" date="2022-05" db="EMBL/GenBank/DDBJ databases">
        <authorList>
            <consortium name="Genoscope - CEA"/>
            <person name="William W."/>
        </authorList>
    </citation>
    <scope>NUCLEOTIDE SEQUENCE [LARGE SCALE GENOMIC DNA]</scope>
</reference>
<proteinExistence type="predicted"/>
<comment type="caution">
    <text evidence="1">The sequence shown here is derived from an EMBL/GenBank/DDBJ whole genome shotgun (WGS) entry which is preliminary data.</text>
</comment>
<protein>
    <submittedName>
        <fullName evidence="1">Uncharacterized protein</fullName>
    </submittedName>
</protein>
<dbReference type="EMBL" id="CALNXK010000192">
    <property type="protein sequence ID" value="CAH3174667.1"/>
    <property type="molecule type" value="Genomic_DNA"/>
</dbReference>
<accession>A0ABN8R9W1</accession>
<gene>
    <name evidence="1" type="ORF">PLOB_00015363</name>
</gene>
<name>A0ABN8R9W1_9CNID</name>
<dbReference type="Proteomes" id="UP001159405">
    <property type="component" value="Unassembled WGS sequence"/>
</dbReference>
<sequence length="142" mass="16252">MDEIMDGQDLLYLADYLRQVHKLSCEERQPLLKAAIFSHQVTSTVFLGVQPQGLYSPHIFQHGMPQYTMNAPFPPPSIENLTTIPASNLSQSMKPKQCKVTKLPIRQCLETQTYPEFKFHHMFSMLVVGPTQCGKTYLCNKY</sequence>